<keyword evidence="4" id="KW-0460">Magnesium</keyword>
<evidence type="ECO:0000313" key="7">
    <source>
        <dbReference type="EMBL" id="MBB6556394.1"/>
    </source>
</evidence>
<feature type="domain" description="VapC50 C-terminal" evidence="6">
    <location>
        <begin position="126"/>
        <end position="180"/>
    </location>
</feature>
<evidence type="ECO:0000259" key="5">
    <source>
        <dbReference type="Pfam" id="PF13470"/>
    </source>
</evidence>
<dbReference type="InterPro" id="IPR002716">
    <property type="entry name" value="PIN_dom"/>
</dbReference>
<dbReference type="GO" id="GO:0046872">
    <property type="term" value="F:metal ion binding"/>
    <property type="evidence" value="ECO:0007669"/>
    <property type="project" value="UniProtKB-KW"/>
</dbReference>
<keyword evidence="3" id="KW-0378">Hydrolase</keyword>
<reference evidence="7 8" key="1">
    <citation type="submission" date="2020-08" db="EMBL/GenBank/DDBJ databases">
        <title>Sequencing the genomes of 1000 actinobacteria strains.</title>
        <authorList>
            <person name="Klenk H.-P."/>
        </authorList>
    </citation>
    <scope>NUCLEOTIDE SEQUENCE [LARGE SCALE GENOMIC DNA]</scope>
    <source>
        <strain evidence="7 8">DSM 43768</strain>
    </source>
</reference>
<dbReference type="InterPro" id="IPR058652">
    <property type="entry name" value="VapC50_C"/>
</dbReference>
<dbReference type="Pfam" id="PF26343">
    <property type="entry name" value="VapC50_C"/>
    <property type="match status" value="1"/>
</dbReference>
<dbReference type="AlphaFoldDB" id="A0A7X0U694"/>
<evidence type="ECO:0000256" key="4">
    <source>
        <dbReference type="ARBA" id="ARBA00022842"/>
    </source>
</evidence>
<dbReference type="EMBL" id="JACHMI010000001">
    <property type="protein sequence ID" value="MBB6556394.1"/>
    <property type="molecule type" value="Genomic_DNA"/>
</dbReference>
<evidence type="ECO:0000256" key="2">
    <source>
        <dbReference type="ARBA" id="ARBA00022723"/>
    </source>
</evidence>
<evidence type="ECO:0000256" key="3">
    <source>
        <dbReference type="ARBA" id="ARBA00022801"/>
    </source>
</evidence>
<proteinExistence type="predicted"/>
<name>A0A7X0U694_9ACTN</name>
<feature type="domain" description="PIN" evidence="5">
    <location>
        <begin position="2"/>
        <end position="108"/>
    </location>
</feature>
<evidence type="ECO:0000259" key="6">
    <source>
        <dbReference type="Pfam" id="PF26343"/>
    </source>
</evidence>
<keyword evidence="1" id="KW-0540">Nuclease</keyword>
<evidence type="ECO:0000313" key="8">
    <source>
        <dbReference type="Proteomes" id="UP000565579"/>
    </source>
</evidence>
<dbReference type="GO" id="GO:0016787">
    <property type="term" value="F:hydrolase activity"/>
    <property type="evidence" value="ECO:0007669"/>
    <property type="project" value="UniProtKB-KW"/>
</dbReference>
<accession>A0A7X0U694</accession>
<comment type="caution">
    <text evidence="7">The sequence shown here is derived from an EMBL/GenBank/DDBJ whole genome shotgun (WGS) entry which is preliminary data.</text>
</comment>
<dbReference type="Pfam" id="PF13470">
    <property type="entry name" value="PIN_3"/>
    <property type="match status" value="1"/>
</dbReference>
<dbReference type="GO" id="GO:0004518">
    <property type="term" value="F:nuclease activity"/>
    <property type="evidence" value="ECO:0007669"/>
    <property type="project" value="UniProtKB-KW"/>
</dbReference>
<keyword evidence="8" id="KW-1185">Reference proteome</keyword>
<sequence length="181" mass="19938">MVIYDANVLYGNTLRDLLIRLAMTGRVQARWTNSILDEMQRNLAANRPDIPAEKLDKLRSLMNSAVRDCLVEGYEPLIEGLKLPDADDRHVLAAAIKVGARVIVTSNLKDFPADYVTPWDIEVKSPDDFVLDQIDLDGRVVWACVQQIADSRISPPETVDDVLDALEAAGLVEAVAALRAG</sequence>
<keyword evidence="2" id="KW-0479">Metal-binding</keyword>
<gene>
    <name evidence="7" type="ORF">HD593_011189</name>
</gene>
<evidence type="ECO:0000256" key="1">
    <source>
        <dbReference type="ARBA" id="ARBA00022722"/>
    </source>
</evidence>
<organism evidence="7 8">
    <name type="scientific">Nonomuraea rubra</name>
    <dbReference type="NCBI Taxonomy" id="46180"/>
    <lineage>
        <taxon>Bacteria</taxon>
        <taxon>Bacillati</taxon>
        <taxon>Actinomycetota</taxon>
        <taxon>Actinomycetes</taxon>
        <taxon>Streptosporangiales</taxon>
        <taxon>Streptosporangiaceae</taxon>
        <taxon>Nonomuraea</taxon>
    </lineage>
</organism>
<dbReference type="Proteomes" id="UP000565579">
    <property type="component" value="Unassembled WGS sequence"/>
</dbReference>
<protein>
    <submittedName>
        <fullName evidence="7">Putative nucleic acid-binding protein</fullName>
    </submittedName>
</protein>